<organism evidence="1 2">
    <name type="scientific">Austropuccinia psidii MF-1</name>
    <dbReference type="NCBI Taxonomy" id="1389203"/>
    <lineage>
        <taxon>Eukaryota</taxon>
        <taxon>Fungi</taxon>
        <taxon>Dikarya</taxon>
        <taxon>Basidiomycota</taxon>
        <taxon>Pucciniomycotina</taxon>
        <taxon>Pucciniomycetes</taxon>
        <taxon>Pucciniales</taxon>
        <taxon>Sphaerophragmiaceae</taxon>
        <taxon>Austropuccinia</taxon>
    </lineage>
</organism>
<keyword evidence="2" id="KW-1185">Reference proteome</keyword>
<accession>A0A9Q3F501</accession>
<dbReference type="PANTHER" id="PTHR11439">
    <property type="entry name" value="GAG-POL-RELATED RETROTRANSPOSON"/>
    <property type="match status" value="1"/>
</dbReference>
<dbReference type="PANTHER" id="PTHR11439:SF440">
    <property type="entry name" value="INTEGRASE CATALYTIC DOMAIN-CONTAINING PROTEIN"/>
    <property type="match status" value="1"/>
</dbReference>
<dbReference type="CDD" id="cd09272">
    <property type="entry name" value="RNase_HI_RT_Ty1"/>
    <property type="match status" value="1"/>
</dbReference>
<name>A0A9Q3F501_9BASI</name>
<dbReference type="EMBL" id="AVOT02038948">
    <property type="protein sequence ID" value="MBW0533911.1"/>
    <property type="molecule type" value="Genomic_DNA"/>
</dbReference>
<evidence type="ECO:0000313" key="2">
    <source>
        <dbReference type="Proteomes" id="UP000765509"/>
    </source>
</evidence>
<reference evidence="1" key="1">
    <citation type="submission" date="2021-03" db="EMBL/GenBank/DDBJ databases">
        <title>Draft genome sequence of rust myrtle Austropuccinia psidii MF-1, a brazilian biotype.</title>
        <authorList>
            <person name="Quecine M.C."/>
            <person name="Pachon D.M.R."/>
            <person name="Bonatelli M.L."/>
            <person name="Correr F.H."/>
            <person name="Franceschini L.M."/>
            <person name="Leite T.F."/>
            <person name="Margarido G.R.A."/>
            <person name="Almeida C.A."/>
            <person name="Ferrarezi J.A."/>
            <person name="Labate C.A."/>
        </authorList>
    </citation>
    <scope>NUCLEOTIDE SEQUENCE</scope>
    <source>
        <strain evidence="1">MF-1</strain>
    </source>
</reference>
<evidence type="ECO:0008006" key="3">
    <source>
        <dbReference type="Google" id="ProtNLM"/>
    </source>
</evidence>
<evidence type="ECO:0000313" key="1">
    <source>
        <dbReference type="EMBL" id="MBW0533911.1"/>
    </source>
</evidence>
<protein>
    <recommendedName>
        <fullName evidence="3">Reverse transcriptase Ty1/copia-type domain-containing protein</fullName>
    </recommendedName>
</protein>
<sequence length="249" mass="28287">MVKSKSDDSLFFNKDLSLILHVHVDDGFIIGKDELLIQDFVSQVSNEIKIKSRRNPPQHLGYMIVWNNDGSLSLCQTDLIRRLLYDNDMSESKGVKTPCNGNFHTEIDDKGEAVAITPFQQAIGSLNYLAQHTRPDIMFTVNQLSRYSVKPTIKHWTMIKHLMRYLKATSNYSLSFTKQKGKKTSILDGWADADYANDRTDRKSISGILTSVFGNPISWLSKKQTVVAQSTTEAEFIAMNTCAKQLQWM</sequence>
<proteinExistence type="predicted"/>
<dbReference type="Proteomes" id="UP000765509">
    <property type="component" value="Unassembled WGS sequence"/>
</dbReference>
<dbReference type="AlphaFoldDB" id="A0A9Q3F501"/>
<gene>
    <name evidence="1" type="ORF">O181_073626</name>
</gene>
<dbReference type="OrthoDB" id="3344688at2759"/>
<comment type="caution">
    <text evidence="1">The sequence shown here is derived from an EMBL/GenBank/DDBJ whole genome shotgun (WGS) entry which is preliminary data.</text>
</comment>